<organism evidence="2 3">
    <name type="scientific">Luteimonas rhizosphaericola</name>
    <dbReference type="NCBI Taxonomy" id="3042024"/>
    <lineage>
        <taxon>Bacteria</taxon>
        <taxon>Pseudomonadati</taxon>
        <taxon>Pseudomonadota</taxon>
        <taxon>Gammaproteobacteria</taxon>
        <taxon>Lysobacterales</taxon>
        <taxon>Lysobacteraceae</taxon>
        <taxon>Luteimonas</taxon>
    </lineage>
</organism>
<dbReference type="EMBL" id="JARXRN010000027">
    <property type="protein sequence ID" value="MDH5831275.1"/>
    <property type="molecule type" value="Genomic_DNA"/>
</dbReference>
<name>A0ABT6JKT0_9GAMM</name>
<proteinExistence type="predicted"/>
<feature type="signal peptide" evidence="1">
    <location>
        <begin position="1"/>
        <end position="26"/>
    </location>
</feature>
<accession>A0ABT6JKT0</accession>
<keyword evidence="1" id="KW-0732">Signal</keyword>
<keyword evidence="3" id="KW-1185">Reference proteome</keyword>
<sequence>MIMRKISPLTRTVVLAVACVALPAMAGEASVCHSGIQSYSTTGNGGAFPQLSNATRFNCQAGGVAYTIPQLAQRGWRIVQVVPVVYSTTYQNDGTAIMRQRQQLIIEK</sequence>
<dbReference type="RefSeq" id="WP_280602254.1">
    <property type="nucleotide sequence ID" value="NZ_JARXRN010000027.1"/>
</dbReference>
<evidence type="ECO:0000256" key="1">
    <source>
        <dbReference type="SAM" id="SignalP"/>
    </source>
</evidence>
<dbReference type="Proteomes" id="UP001156831">
    <property type="component" value="Unassembled WGS sequence"/>
</dbReference>
<feature type="chain" id="PRO_5045368988" evidence="1">
    <location>
        <begin position="27"/>
        <end position="108"/>
    </location>
</feature>
<reference evidence="2 3" key="1">
    <citation type="submission" date="2023-04" db="EMBL/GenBank/DDBJ databases">
        <title>Luteimonas sp. M1R5S18.</title>
        <authorList>
            <person name="Sun J.-Q."/>
        </authorList>
    </citation>
    <scope>NUCLEOTIDE SEQUENCE [LARGE SCALE GENOMIC DNA]</scope>
    <source>
        <strain evidence="2 3">M1R5S18</strain>
    </source>
</reference>
<protein>
    <submittedName>
        <fullName evidence="2">Uncharacterized protein</fullName>
    </submittedName>
</protein>
<gene>
    <name evidence="2" type="ORF">QFW80_12195</name>
</gene>
<evidence type="ECO:0000313" key="2">
    <source>
        <dbReference type="EMBL" id="MDH5831275.1"/>
    </source>
</evidence>
<comment type="caution">
    <text evidence="2">The sequence shown here is derived from an EMBL/GenBank/DDBJ whole genome shotgun (WGS) entry which is preliminary data.</text>
</comment>
<evidence type="ECO:0000313" key="3">
    <source>
        <dbReference type="Proteomes" id="UP001156831"/>
    </source>
</evidence>